<organism evidence="2 3">
    <name type="scientific">Mesorhizobium alhagi CCNWXJ12-2</name>
    <dbReference type="NCBI Taxonomy" id="1107882"/>
    <lineage>
        <taxon>Bacteria</taxon>
        <taxon>Pseudomonadati</taxon>
        <taxon>Pseudomonadota</taxon>
        <taxon>Alphaproteobacteria</taxon>
        <taxon>Hyphomicrobiales</taxon>
        <taxon>Phyllobacteriaceae</taxon>
        <taxon>Allomesorhizobium</taxon>
    </lineage>
</organism>
<dbReference type="InterPro" id="IPR051396">
    <property type="entry name" value="Bact_Antivir_Def_Nuclease"/>
</dbReference>
<dbReference type="Gene3D" id="3.40.50.300">
    <property type="entry name" value="P-loop containing nucleotide triphosphate hydrolases"/>
    <property type="match status" value="1"/>
</dbReference>
<evidence type="ECO:0000313" key="2">
    <source>
        <dbReference type="EMBL" id="EHK55533.1"/>
    </source>
</evidence>
<gene>
    <name evidence="2" type="ORF">MAXJ12_19553</name>
</gene>
<dbReference type="Proteomes" id="UP000003250">
    <property type="component" value="Unassembled WGS sequence"/>
</dbReference>
<evidence type="ECO:0000313" key="3">
    <source>
        <dbReference type="Proteomes" id="UP000003250"/>
    </source>
</evidence>
<proteinExistence type="predicted"/>
<dbReference type="SUPFAM" id="SSF52540">
    <property type="entry name" value="P-loop containing nucleoside triphosphate hydrolases"/>
    <property type="match status" value="1"/>
</dbReference>
<keyword evidence="3" id="KW-1185">Reference proteome</keyword>
<dbReference type="GO" id="GO:0005524">
    <property type="term" value="F:ATP binding"/>
    <property type="evidence" value="ECO:0007669"/>
    <property type="project" value="InterPro"/>
</dbReference>
<feature type="domain" description="ATPase AAA-type core" evidence="1">
    <location>
        <begin position="14"/>
        <end position="62"/>
    </location>
</feature>
<dbReference type="PANTHER" id="PTHR43581">
    <property type="entry name" value="ATP/GTP PHOSPHATASE"/>
    <property type="match status" value="1"/>
</dbReference>
<dbReference type="InterPro" id="IPR003959">
    <property type="entry name" value="ATPase_AAA_core"/>
</dbReference>
<sequence>MDVLTIAAIWEIEDRQERLILIDEPDAHIHPDLQVRFADFLVQVAEKYAPQVAIATHSTTFMAALGQFGGNAASVLYLDRRASEFVAQPFDAIMKELSACLGGHALMGPLFGVPLLLGKRRAQTVWASKFQG</sequence>
<evidence type="ECO:0000259" key="1">
    <source>
        <dbReference type="Pfam" id="PF13304"/>
    </source>
</evidence>
<name>H0HUR0_9HYPH</name>
<dbReference type="EMBL" id="AHAM01000161">
    <property type="protein sequence ID" value="EHK55533.1"/>
    <property type="molecule type" value="Genomic_DNA"/>
</dbReference>
<dbReference type="PANTHER" id="PTHR43581:SF4">
    <property type="entry name" value="ATP_GTP PHOSPHATASE"/>
    <property type="match status" value="1"/>
</dbReference>
<dbReference type="InterPro" id="IPR027417">
    <property type="entry name" value="P-loop_NTPase"/>
</dbReference>
<dbReference type="GO" id="GO:0016887">
    <property type="term" value="F:ATP hydrolysis activity"/>
    <property type="evidence" value="ECO:0007669"/>
    <property type="project" value="InterPro"/>
</dbReference>
<feature type="non-terminal residue" evidence="2">
    <location>
        <position position="132"/>
    </location>
</feature>
<dbReference type="AlphaFoldDB" id="H0HUR0"/>
<accession>H0HUR0</accession>
<dbReference type="RefSeq" id="WP_008837520.1">
    <property type="nucleotide sequence ID" value="NZ_AHAM01000161.1"/>
</dbReference>
<protein>
    <recommendedName>
        <fullName evidence="1">ATPase AAA-type core domain-containing protein</fullName>
    </recommendedName>
</protein>
<dbReference type="Pfam" id="PF13304">
    <property type="entry name" value="AAA_21"/>
    <property type="match status" value="1"/>
</dbReference>
<reference evidence="2 3" key="1">
    <citation type="journal article" date="2012" name="J. Bacteriol.">
        <title>Draft Genome Sequence of Mesorhizobium alhagi CCNWXJ12-2T, a Novel Salt-Resistant Species Isolated from the Desert of Northwestern China.</title>
        <authorList>
            <person name="Zhou M."/>
            <person name="Chen W."/>
            <person name="Chen H."/>
            <person name="Wei G."/>
        </authorList>
    </citation>
    <scope>NUCLEOTIDE SEQUENCE [LARGE SCALE GENOMIC DNA]</scope>
    <source>
        <strain evidence="2 3">CCNWXJ12-2</strain>
    </source>
</reference>